<dbReference type="GO" id="GO:0008408">
    <property type="term" value="F:3'-5' exonuclease activity"/>
    <property type="evidence" value="ECO:0007669"/>
    <property type="project" value="InterPro"/>
</dbReference>
<dbReference type="AlphaFoldDB" id="A0A0G1J629"/>
<evidence type="ECO:0000259" key="1">
    <source>
        <dbReference type="Pfam" id="PF00712"/>
    </source>
</evidence>
<sequence>MKITVQATDLKKYLGIVNRGIGVRPQLPILSGVLLKVTKEEVNLVSTDLEVSF</sequence>
<dbReference type="GO" id="GO:0003677">
    <property type="term" value="F:DNA binding"/>
    <property type="evidence" value="ECO:0007669"/>
    <property type="project" value="InterPro"/>
</dbReference>
<name>A0A0G1J629_9BACT</name>
<proteinExistence type="predicted"/>
<evidence type="ECO:0000313" key="2">
    <source>
        <dbReference type="EMBL" id="KKT66803.1"/>
    </source>
</evidence>
<dbReference type="SUPFAM" id="SSF55979">
    <property type="entry name" value="DNA clamp"/>
    <property type="match status" value="1"/>
</dbReference>
<dbReference type="Gene3D" id="3.10.150.10">
    <property type="entry name" value="DNA Polymerase III, subunit A, domain 2"/>
    <property type="match status" value="1"/>
</dbReference>
<gene>
    <name evidence="2" type="ORF">UW60_C0018G0001</name>
</gene>
<dbReference type="GO" id="GO:0009360">
    <property type="term" value="C:DNA polymerase III complex"/>
    <property type="evidence" value="ECO:0007669"/>
    <property type="project" value="InterPro"/>
</dbReference>
<protein>
    <recommendedName>
        <fullName evidence="1">DNA polymerase III beta sliding clamp N-terminal domain-containing protein</fullName>
    </recommendedName>
</protein>
<dbReference type="EMBL" id="LCIY01000018">
    <property type="protein sequence ID" value="KKT66803.1"/>
    <property type="molecule type" value="Genomic_DNA"/>
</dbReference>
<feature type="non-terminal residue" evidence="2">
    <location>
        <position position="53"/>
    </location>
</feature>
<feature type="domain" description="DNA polymerase III beta sliding clamp N-terminal" evidence="1">
    <location>
        <begin position="1"/>
        <end position="53"/>
    </location>
</feature>
<organism evidence="2 3">
    <name type="scientific">Candidatus Woesebacteria bacterium GW2011_GWA2_44_33</name>
    <dbReference type="NCBI Taxonomy" id="1618564"/>
    <lineage>
        <taxon>Bacteria</taxon>
        <taxon>Candidatus Woeseibacteriota</taxon>
    </lineage>
</organism>
<accession>A0A0G1J629</accession>
<evidence type="ECO:0000313" key="3">
    <source>
        <dbReference type="Proteomes" id="UP000034826"/>
    </source>
</evidence>
<dbReference type="Pfam" id="PF00712">
    <property type="entry name" value="DNA_pol3_beta"/>
    <property type="match status" value="1"/>
</dbReference>
<dbReference type="GO" id="GO:0003887">
    <property type="term" value="F:DNA-directed DNA polymerase activity"/>
    <property type="evidence" value="ECO:0007669"/>
    <property type="project" value="InterPro"/>
</dbReference>
<dbReference type="GO" id="GO:0006260">
    <property type="term" value="P:DNA replication"/>
    <property type="evidence" value="ECO:0007669"/>
    <property type="project" value="InterPro"/>
</dbReference>
<dbReference type="Proteomes" id="UP000034826">
    <property type="component" value="Unassembled WGS sequence"/>
</dbReference>
<dbReference type="InterPro" id="IPR022634">
    <property type="entry name" value="DNA_polIII_beta_N"/>
</dbReference>
<dbReference type="InterPro" id="IPR046938">
    <property type="entry name" value="DNA_clamp_sf"/>
</dbReference>
<reference evidence="2 3" key="1">
    <citation type="journal article" date="2015" name="Nature">
        <title>rRNA introns, odd ribosomes, and small enigmatic genomes across a large radiation of phyla.</title>
        <authorList>
            <person name="Brown C.T."/>
            <person name="Hug L.A."/>
            <person name="Thomas B.C."/>
            <person name="Sharon I."/>
            <person name="Castelle C.J."/>
            <person name="Singh A."/>
            <person name="Wilkins M.J."/>
            <person name="Williams K.H."/>
            <person name="Banfield J.F."/>
        </authorList>
    </citation>
    <scope>NUCLEOTIDE SEQUENCE [LARGE SCALE GENOMIC DNA]</scope>
</reference>
<comment type="caution">
    <text evidence="2">The sequence shown here is derived from an EMBL/GenBank/DDBJ whole genome shotgun (WGS) entry which is preliminary data.</text>
</comment>